<keyword evidence="3" id="KW-1185">Reference proteome</keyword>
<dbReference type="Proteomes" id="UP000185093">
    <property type="component" value="Unassembled WGS sequence"/>
</dbReference>
<dbReference type="EMBL" id="FSQZ01000001">
    <property type="protein sequence ID" value="SIN70742.1"/>
    <property type="molecule type" value="Genomic_DNA"/>
</dbReference>
<evidence type="ECO:0000313" key="3">
    <source>
        <dbReference type="Proteomes" id="UP000185093"/>
    </source>
</evidence>
<feature type="domain" description="YprB ribonuclease H-like" evidence="1">
    <location>
        <begin position="75"/>
        <end position="243"/>
    </location>
</feature>
<evidence type="ECO:0000259" key="1">
    <source>
        <dbReference type="Pfam" id="PF13482"/>
    </source>
</evidence>
<dbReference type="PANTHER" id="PTHR38462:SF1">
    <property type="entry name" value="YPRB RIBONUCLEASE H-LIKE DOMAIN-CONTAINING PROTEIN"/>
    <property type="match status" value="1"/>
</dbReference>
<evidence type="ECO:0000313" key="2">
    <source>
        <dbReference type="EMBL" id="SIN70742.1"/>
    </source>
</evidence>
<dbReference type="SUPFAM" id="SSF53098">
    <property type="entry name" value="Ribonuclease H-like"/>
    <property type="match status" value="1"/>
</dbReference>
<accession>A0ABY1JE43</accession>
<protein>
    <recommendedName>
        <fullName evidence="1">YprB ribonuclease H-like domain-containing protein</fullName>
    </recommendedName>
</protein>
<comment type="caution">
    <text evidence="2">The sequence shown here is derived from an EMBL/GenBank/DDBJ whole genome shotgun (WGS) entry which is preliminary data.</text>
</comment>
<dbReference type="PANTHER" id="PTHR38462">
    <property type="entry name" value="EXONUCLEASE-LIKE PROTEIN"/>
    <property type="match status" value="1"/>
</dbReference>
<dbReference type="RefSeq" id="WP_074199711.1">
    <property type="nucleotide sequence ID" value="NZ_DAONLC010000028.1"/>
</dbReference>
<reference evidence="2 3" key="1">
    <citation type="submission" date="2016-11" db="EMBL/GenBank/DDBJ databases">
        <authorList>
            <person name="Varghese N."/>
            <person name="Submissions S."/>
        </authorList>
    </citation>
    <scope>NUCLEOTIDE SEQUENCE [LARGE SCALE GENOMIC DNA]</scope>
    <source>
        <strain evidence="2 3">DSM 20664</strain>
    </source>
</reference>
<name>A0ABY1JE43_9BACT</name>
<gene>
    <name evidence="2" type="ORF">SAMN05444368_1361</name>
</gene>
<dbReference type="Pfam" id="PF13482">
    <property type="entry name" value="RNase_H_2"/>
    <property type="match status" value="1"/>
</dbReference>
<dbReference type="InterPro" id="IPR012337">
    <property type="entry name" value="RNaseH-like_sf"/>
</dbReference>
<dbReference type="InterPro" id="IPR038720">
    <property type="entry name" value="YprB_RNase_H-like_dom"/>
</dbReference>
<dbReference type="SUPFAM" id="SSF48452">
    <property type="entry name" value="TPR-like"/>
    <property type="match status" value="1"/>
</dbReference>
<organism evidence="2 3">
    <name type="scientific">Acetomicrobium flavidum</name>
    <dbReference type="NCBI Taxonomy" id="49896"/>
    <lineage>
        <taxon>Bacteria</taxon>
        <taxon>Thermotogati</taxon>
        <taxon>Synergistota</taxon>
        <taxon>Synergistia</taxon>
        <taxon>Synergistales</taxon>
        <taxon>Acetomicrobiaceae</taxon>
        <taxon>Acetomicrobium</taxon>
    </lineage>
</organism>
<dbReference type="InterPro" id="IPR011990">
    <property type="entry name" value="TPR-like_helical_dom_sf"/>
</dbReference>
<sequence length="384" mass="44219">MNASKPFNLEEIFARLKVNKRDEPKEVLNLPPGRFLDEGVYLCEAIHDTTSIVDECERKRCIETLSSWGGGEPLVFFDLETTGLSGGTGTYAFLAGIGIYQEDSFIVRQLFLCSPKYEQAWLSRLLDIIPNKPAFVTYNGKNFDLPLINTRLLLSRMKPFEETKHLDLLYLVRRLWKRRIGSCSLSNVERQILNIGRESDDIPGRFIPDLYMTFLKTGDATMLNGVFYHNEMDILSLCNLFYKVAFVLSGQSHDPYEVNCAGDAWYRHNLDQAKLLWAKAAQLEPPATEALWKLAMENKRRNNYHEALSLLTKLYGMGYRKIDVAVEISKIYEHQLKDAKAALSWADKAMMDFLQYRPLALTWQNRLPDLSKRLERLKRRLGAS</sequence>
<dbReference type="InterPro" id="IPR036397">
    <property type="entry name" value="RNaseH_sf"/>
</dbReference>
<proteinExistence type="predicted"/>
<dbReference type="Gene3D" id="3.30.420.10">
    <property type="entry name" value="Ribonuclease H-like superfamily/Ribonuclease H"/>
    <property type="match status" value="1"/>
</dbReference>